<sequence length="592" mass="67665">MDVGKPLSTDRATETDNSCTFVLELPESDSLFNEKKSIARNVRDGQMLSGRLSNFYNLLQKKGFDTKQQIRITSSSHSDSIRASLNEMLQITRIINLDEVELYFLEDDASSPMYFYSPRNELVALISILRLVENSLCDCTEMQKNIMQELRASVVDMIGVCSDENITESVILEDHCRDKENRLLQWGEENGMTSRLRIAYVEGAGRGAIAREDLYVGDTALEIPTSLIISEELVKESDMYHILEANEMSSETMLLLWSMKEKYNTNSKFKVYFDTLPEEFHTGLIGVLLSFISSPFYPTFLNASGLSFEVDAFVVLGDSPLMFEIIEAKEHLQNQYNLLIPSLCEEHPDIFPPELFTWEQFLWACELWYSNGMKIMFPDGEIRTCLVPVAGFLNHSLYPHIINYGKVDSTTNTLKFCMSRARNEGKECFLSYGNLSSSHLITFYGFIPKGDNPYDVIPLEFDAGEDDFHMARGTWFSTNHEVFHYGLPSPLLDKLRKTRNPTLHTKVLLQESVESEIEVLEELCNTFDSMMDNLLVDFDDGFRKQASWDVELAIKYKGILRKIISSITTSCQTGCNELRARFLKIMDEDTRG</sequence>
<dbReference type="PANTHER" id="PTHR13271:SF103">
    <property type="entry name" value="N-METHYLTRANSFERASE DOMAIN AND SET DOMAIN CONTAINING PROTEIN-RELATED"/>
    <property type="match status" value="1"/>
</dbReference>
<dbReference type="PANTHER" id="PTHR13271">
    <property type="entry name" value="UNCHARACTERIZED PUTATIVE METHYLTRANSFERASE"/>
    <property type="match status" value="1"/>
</dbReference>
<dbReference type="Proteomes" id="UP001187192">
    <property type="component" value="Unassembled WGS sequence"/>
</dbReference>
<dbReference type="SUPFAM" id="SSF82199">
    <property type="entry name" value="SET domain"/>
    <property type="match status" value="1"/>
</dbReference>
<gene>
    <name evidence="1" type="ORF">TIFTF001_021229</name>
</gene>
<evidence type="ECO:0008006" key="3">
    <source>
        <dbReference type="Google" id="ProtNLM"/>
    </source>
</evidence>
<dbReference type="CDD" id="cd10527">
    <property type="entry name" value="SET_LSMT"/>
    <property type="match status" value="1"/>
</dbReference>
<evidence type="ECO:0000313" key="1">
    <source>
        <dbReference type="EMBL" id="GMN52081.1"/>
    </source>
</evidence>
<protein>
    <recommendedName>
        <fullName evidence="3">SET domain-containing protein</fullName>
    </recommendedName>
</protein>
<dbReference type="InterPro" id="IPR050600">
    <property type="entry name" value="SETD3_SETD6_MTase"/>
</dbReference>
<reference evidence="1" key="1">
    <citation type="submission" date="2023-07" db="EMBL/GenBank/DDBJ databases">
        <title>draft genome sequence of fig (Ficus carica).</title>
        <authorList>
            <person name="Takahashi T."/>
            <person name="Nishimura K."/>
        </authorList>
    </citation>
    <scope>NUCLEOTIDE SEQUENCE</scope>
</reference>
<dbReference type="EMBL" id="BTGU01000040">
    <property type="protein sequence ID" value="GMN52081.1"/>
    <property type="molecule type" value="Genomic_DNA"/>
</dbReference>
<comment type="caution">
    <text evidence="1">The sequence shown here is derived from an EMBL/GenBank/DDBJ whole genome shotgun (WGS) entry which is preliminary data.</text>
</comment>
<dbReference type="GO" id="GO:0016279">
    <property type="term" value="F:protein-lysine N-methyltransferase activity"/>
    <property type="evidence" value="ECO:0007669"/>
    <property type="project" value="TreeGrafter"/>
</dbReference>
<evidence type="ECO:0000313" key="2">
    <source>
        <dbReference type="Proteomes" id="UP001187192"/>
    </source>
</evidence>
<organism evidence="1 2">
    <name type="scientific">Ficus carica</name>
    <name type="common">Common fig</name>
    <dbReference type="NCBI Taxonomy" id="3494"/>
    <lineage>
        <taxon>Eukaryota</taxon>
        <taxon>Viridiplantae</taxon>
        <taxon>Streptophyta</taxon>
        <taxon>Embryophyta</taxon>
        <taxon>Tracheophyta</taxon>
        <taxon>Spermatophyta</taxon>
        <taxon>Magnoliopsida</taxon>
        <taxon>eudicotyledons</taxon>
        <taxon>Gunneridae</taxon>
        <taxon>Pentapetalae</taxon>
        <taxon>rosids</taxon>
        <taxon>fabids</taxon>
        <taxon>Rosales</taxon>
        <taxon>Moraceae</taxon>
        <taxon>Ficeae</taxon>
        <taxon>Ficus</taxon>
    </lineage>
</organism>
<proteinExistence type="predicted"/>
<dbReference type="AlphaFoldDB" id="A0AA88AUS1"/>
<dbReference type="InterPro" id="IPR046341">
    <property type="entry name" value="SET_dom_sf"/>
</dbReference>
<accession>A0AA88AUS1</accession>
<dbReference type="Gene3D" id="3.90.1410.10">
    <property type="entry name" value="set domain protein methyltransferase, domain 1"/>
    <property type="match status" value="1"/>
</dbReference>
<keyword evidence="2" id="KW-1185">Reference proteome</keyword>
<name>A0AA88AUS1_FICCA</name>